<evidence type="ECO:0000313" key="3">
    <source>
        <dbReference type="Proteomes" id="UP000886998"/>
    </source>
</evidence>
<dbReference type="AlphaFoldDB" id="A0A8X6YKK2"/>
<accession>A0A8X6YKK2</accession>
<keyword evidence="3" id="KW-1185">Reference proteome</keyword>
<gene>
    <name evidence="2" type="ORF">TNIN_330611</name>
</gene>
<protein>
    <submittedName>
        <fullName evidence="2">Uncharacterized protein</fullName>
    </submittedName>
</protein>
<organism evidence="2 3">
    <name type="scientific">Trichonephila inaurata madagascariensis</name>
    <dbReference type="NCBI Taxonomy" id="2747483"/>
    <lineage>
        <taxon>Eukaryota</taxon>
        <taxon>Metazoa</taxon>
        <taxon>Ecdysozoa</taxon>
        <taxon>Arthropoda</taxon>
        <taxon>Chelicerata</taxon>
        <taxon>Arachnida</taxon>
        <taxon>Araneae</taxon>
        <taxon>Araneomorphae</taxon>
        <taxon>Entelegynae</taxon>
        <taxon>Araneoidea</taxon>
        <taxon>Nephilidae</taxon>
        <taxon>Trichonephila</taxon>
        <taxon>Trichonephila inaurata</taxon>
    </lineage>
</organism>
<dbReference type="EMBL" id="BMAV01019291">
    <property type="protein sequence ID" value="GFY72212.1"/>
    <property type="molecule type" value="Genomic_DNA"/>
</dbReference>
<feature type="region of interest" description="Disordered" evidence="1">
    <location>
        <begin position="1"/>
        <end position="23"/>
    </location>
</feature>
<dbReference type="Proteomes" id="UP000886998">
    <property type="component" value="Unassembled WGS sequence"/>
</dbReference>
<feature type="non-terminal residue" evidence="2">
    <location>
        <position position="1"/>
    </location>
</feature>
<proteinExistence type="predicted"/>
<comment type="caution">
    <text evidence="2">The sequence shown here is derived from an EMBL/GenBank/DDBJ whole genome shotgun (WGS) entry which is preliminary data.</text>
</comment>
<evidence type="ECO:0000313" key="2">
    <source>
        <dbReference type="EMBL" id="GFY72212.1"/>
    </source>
</evidence>
<reference evidence="2" key="1">
    <citation type="submission" date="2020-08" db="EMBL/GenBank/DDBJ databases">
        <title>Multicomponent nature underlies the extraordinary mechanical properties of spider dragline silk.</title>
        <authorList>
            <person name="Kono N."/>
            <person name="Nakamura H."/>
            <person name="Mori M."/>
            <person name="Yoshida Y."/>
            <person name="Ohtoshi R."/>
            <person name="Malay A.D."/>
            <person name="Moran D.A.P."/>
            <person name="Tomita M."/>
            <person name="Numata K."/>
            <person name="Arakawa K."/>
        </authorList>
    </citation>
    <scope>NUCLEOTIDE SEQUENCE</scope>
</reference>
<sequence>ASGHLPTARNRSALKTPPQQCFNGRSVTGLSPFLCPVKGLSVCLNVPRPPRPRPKP</sequence>
<name>A0A8X6YKK2_9ARAC</name>
<evidence type="ECO:0000256" key="1">
    <source>
        <dbReference type="SAM" id="MobiDB-lite"/>
    </source>
</evidence>